<organism evidence="1 2">
    <name type="scientific">Ataeniobius toweri</name>
    <dbReference type="NCBI Taxonomy" id="208326"/>
    <lineage>
        <taxon>Eukaryota</taxon>
        <taxon>Metazoa</taxon>
        <taxon>Chordata</taxon>
        <taxon>Craniata</taxon>
        <taxon>Vertebrata</taxon>
        <taxon>Euteleostomi</taxon>
        <taxon>Actinopterygii</taxon>
        <taxon>Neopterygii</taxon>
        <taxon>Teleostei</taxon>
        <taxon>Neoteleostei</taxon>
        <taxon>Acanthomorphata</taxon>
        <taxon>Ovalentaria</taxon>
        <taxon>Atherinomorphae</taxon>
        <taxon>Cyprinodontiformes</taxon>
        <taxon>Goodeidae</taxon>
        <taxon>Ataeniobius</taxon>
    </lineage>
</organism>
<proteinExistence type="predicted"/>
<keyword evidence="2" id="KW-1185">Reference proteome</keyword>
<gene>
    <name evidence="1" type="ORF">ATANTOWER_001564</name>
</gene>
<dbReference type="EMBL" id="JAHUTI010040497">
    <property type="protein sequence ID" value="MED6245317.1"/>
    <property type="molecule type" value="Genomic_DNA"/>
</dbReference>
<evidence type="ECO:0000313" key="2">
    <source>
        <dbReference type="Proteomes" id="UP001345963"/>
    </source>
</evidence>
<protein>
    <submittedName>
        <fullName evidence="1">Uncharacterized protein</fullName>
    </submittedName>
</protein>
<comment type="caution">
    <text evidence="1">The sequence shown here is derived from an EMBL/GenBank/DDBJ whole genome shotgun (WGS) entry which is preliminary data.</text>
</comment>
<evidence type="ECO:0000313" key="1">
    <source>
        <dbReference type="EMBL" id="MED6245317.1"/>
    </source>
</evidence>
<sequence length="126" mass="14785">MAVILRWNDSCLHLDTRSNRGYVNKTAVFICSPNHEICQNSPVNHSLTTRVLLRQLGETLKRNHVGQTVGTWCWKRSDLGKRLPQPLAFLRLIWRNENLPDKRKRDFITCTFESPCQQLFSFVVRF</sequence>
<dbReference type="Proteomes" id="UP001345963">
    <property type="component" value="Unassembled WGS sequence"/>
</dbReference>
<name>A0ABU7B464_9TELE</name>
<accession>A0ABU7B464</accession>
<reference evidence="1 2" key="1">
    <citation type="submission" date="2021-07" db="EMBL/GenBank/DDBJ databases">
        <authorList>
            <person name="Palmer J.M."/>
        </authorList>
    </citation>
    <scope>NUCLEOTIDE SEQUENCE [LARGE SCALE GENOMIC DNA]</scope>
    <source>
        <strain evidence="1 2">AT_MEX2019</strain>
        <tissue evidence="1">Muscle</tissue>
    </source>
</reference>